<dbReference type="EMBL" id="LSMT01002653">
    <property type="protein sequence ID" value="PFX11387.1"/>
    <property type="molecule type" value="Genomic_DNA"/>
</dbReference>
<organism evidence="1 2">
    <name type="scientific">Stylophora pistillata</name>
    <name type="common">Smooth cauliflower coral</name>
    <dbReference type="NCBI Taxonomy" id="50429"/>
    <lineage>
        <taxon>Eukaryota</taxon>
        <taxon>Metazoa</taxon>
        <taxon>Cnidaria</taxon>
        <taxon>Anthozoa</taxon>
        <taxon>Hexacorallia</taxon>
        <taxon>Scleractinia</taxon>
        <taxon>Astrocoeniina</taxon>
        <taxon>Pocilloporidae</taxon>
        <taxon>Stylophora</taxon>
    </lineage>
</organism>
<evidence type="ECO:0000313" key="1">
    <source>
        <dbReference type="EMBL" id="PFX11387.1"/>
    </source>
</evidence>
<dbReference type="AlphaFoldDB" id="A0A2B4R4U2"/>
<gene>
    <name evidence="1" type="ORF">AWC38_SpisGene24912</name>
</gene>
<sequence length="259" mass="30263">MAAIETNADSLLSLPVAVEASTDFGAYTYRSPTQGHFDLWRLSRHDFDSVQYNNDIASKPFHVANTFEDIDDVYWAWEKLLTDVLDDHAPQVEKKSTKPRPPPYLNSQMMAGIRFRNQLRRKYYTTKEPNDWENYRRQRNRVVRLRRKAIKEYLAQQCSTSNGNPTELWNVFKPFMFSRKSCMTESIQLSEDTNIIQDKHQIANILNTHFFSIGVPSMEDYKDHASISGIKENFTPAEEFNFELVSKIQVEELLKSIHI</sequence>
<keyword evidence="2" id="KW-1185">Reference proteome</keyword>
<dbReference type="Proteomes" id="UP000225706">
    <property type="component" value="Unassembled WGS sequence"/>
</dbReference>
<protein>
    <submittedName>
        <fullName evidence="1">Uncharacterized protein</fullName>
    </submittedName>
</protein>
<reference evidence="2" key="1">
    <citation type="journal article" date="2017" name="bioRxiv">
        <title>Comparative analysis of the genomes of Stylophora pistillata and Acropora digitifera provides evidence for extensive differences between species of corals.</title>
        <authorList>
            <person name="Voolstra C.R."/>
            <person name="Li Y."/>
            <person name="Liew Y.J."/>
            <person name="Baumgarten S."/>
            <person name="Zoccola D."/>
            <person name="Flot J.-F."/>
            <person name="Tambutte S."/>
            <person name="Allemand D."/>
            <person name="Aranda M."/>
        </authorList>
    </citation>
    <scope>NUCLEOTIDE SEQUENCE [LARGE SCALE GENOMIC DNA]</scope>
</reference>
<comment type="caution">
    <text evidence="1">The sequence shown here is derived from an EMBL/GenBank/DDBJ whole genome shotgun (WGS) entry which is preliminary data.</text>
</comment>
<name>A0A2B4R4U2_STYPI</name>
<accession>A0A2B4R4U2</accession>
<proteinExistence type="predicted"/>
<evidence type="ECO:0000313" key="2">
    <source>
        <dbReference type="Proteomes" id="UP000225706"/>
    </source>
</evidence>